<protein>
    <submittedName>
        <fullName evidence="4">EutN/CcmL family microcompartment protein</fullName>
    </submittedName>
</protein>
<proteinExistence type="predicted"/>
<evidence type="ECO:0000256" key="2">
    <source>
        <dbReference type="ARBA" id="ARBA00023669"/>
    </source>
</evidence>
<evidence type="ECO:0000256" key="3">
    <source>
        <dbReference type="ARBA" id="ARBA00024446"/>
    </source>
</evidence>
<name>A0ABW8T989_9CLOT</name>
<evidence type="ECO:0000313" key="5">
    <source>
        <dbReference type="Proteomes" id="UP001623591"/>
    </source>
</evidence>
<reference evidence="4 5" key="1">
    <citation type="submission" date="2024-11" db="EMBL/GenBank/DDBJ databases">
        <authorList>
            <person name="Heng Y.C."/>
            <person name="Lim A.C.H."/>
            <person name="Lee J.K.Y."/>
            <person name="Kittelmann S."/>
        </authorList>
    </citation>
    <scope>NUCLEOTIDE SEQUENCE [LARGE SCALE GENOMIC DNA]</scope>
    <source>
        <strain evidence="4 5">WILCCON 0185</strain>
    </source>
</reference>
<accession>A0ABW8T989</accession>
<dbReference type="InterPro" id="IPR004992">
    <property type="entry name" value="EutN_CcmL"/>
</dbReference>
<dbReference type="Proteomes" id="UP001623591">
    <property type="component" value="Unassembled WGS sequence"/>
</dbReference>
<sequence>MLMARVVGNVVATQKNINYVGKKLLLIQPVDTLGKPYGSEVLAVDGIGAGIGDLVIAIAEGGSARQVTKAESALAPIDVCIAGIIDTIDTEAGSLRN</sequence>
<dbReference type="RefSeq" id="WP_406771138.1">
    <property type="nucleotide sequence ID" value="NZ_JBJHZZ010000027.1"/>
</dbReference>
<organism evidence="4 5">
    <name type="scientific">Candidatus Clostridium stratigraminis</name>
    <dbReference type="NCBI Taxonomy" id="3381661"/>
    <lineage>
        <taxon>Bacteria</taxon>
        <taxon>Bacillati</taxon>
        <taxon>Bacillota</taxon>
        <taxon>Clostridia</taxon>
        <taxon>Eubacteriales</taxon>
        <taxon>Clostridiaceae</taxon>
        <taxon>Clostridium</taxon>
    </lineage>
</organism>
<evidence type="ECO:0000313" key="4">
    <source>
        <dbReference type="EMBL" id="MFL0248711.1"/>
    </source>
</evidence>
<dbReference type="PANTHER" id="PTHR36539:SF1">
    <property type="entry name" value="BACTERIAL MICROCOMPARTMENT SHELL VERTEX PROTEIN EUTN"/>
    <property type="match status" value="1"/>
</dbReference>
<dbReference type="InterPro" id="IPR036677">
    <property type="entry name" value="EutN_CcmL_sf"/>
</dbReference>
<dbReference type="Gene3D" id="2.40.50.220">
    <property type="entry name" value="EutN/Ccml"/>
    <property type="match status" value="1"/>
</dbReference>
<comment type="caution">
    <text evidence="4">The sequence shown here is derived from an EMBL/GenBank/DDBJ whole genome shotgun (WGS) entry which is preliminary data.</text>
</comment>
<evidence type="ECO:0000256" key="1">
    <source>
        <dbReference type="ARBA" id="ARBA00023587"/>
    </source>
</evidence>
<comment type="subcellular location">
    <subcellularLocation>
        <location evidence="1">Carboxysome</location>
    </subcellularLocation>
</comment>
<dbReference type="PROSITE" id="PS51932">
    <property type="entry name" value="BMV"/>
    <property type="match status" value="1"/>
</dbReference>
<keyword evidence="5" id="KW-1185">Reference proteome</keyword>
<dbReference type="SUPFAM" id="SSF159133">
    <property type="entry name" value="EutN/CcmL-like"/>
    <property type="match status" value="1"/>
</dbReference>
<dbReference type="PANTHER" id="PTHR36539">
    <property type="entry name" value="ETHANOLAMINE UTILIZATION PROTEIN EUTN"/>
    <property type="match status" value="1"/>
</dbReference>
<keyword evidence="2" id="KW-1282">Carboxysome</keyword>
<gene>
    <name evidence="4" type="ORF">ACJDUG_17355</name>
</gene>
<keyword evidence="3" id="KW-1283">Bacterial microcompartment</keyword>
<dbReference type="Pfam" id="PF03319">
    <property type="entry name" value="EutN_CcmL"/>
    <property type="match status" value="1"/>
</dbReference>
<dbReference type="EMBL" id="JBJHZZ010000027">
    <property type="protein sequence ID" value="MFL0248711.1"/>
    <property type="molecule type" value="Genomic_DNA"/>
</dbReference>
<dbReference type="CDD" id="cd01614">
    <property type="entry name" value="EutN_CcmL"/>
    <property type="match status" value="1"/>
</dbReference>